<comment type="caution">
    <text evidence="14">The sequence shown here is derived from an EMBL/GenBank/DDBJ whole genome shotgun (WGS) entry which is preliminary data.</text>
</comment>
<dbReference type="PIRSF" id="PIRSF015921">
    <property type="entry name" value="FA_sphinglp_des"/>
    <property type="match status" value="1"/>
</dbReference>
<dbReference type="PROSITE" id="PS50255">
    <property type="entry name" value="CYTOCHROME_B5_2"/>
    <property type="match status" value="1"/>
</dbReference>
<evidence type="ECO:0000256" key="5">
    <source>
        <dbReference type="ARBA" id="ARBA00022692"/>
    </source>
</evidence>
<dbReference type="InterPro" id="IPR005804">
    <property type="entry name" value="FA_desaturase_dom"/>
</dbReference>
<dbReference type="OrthoDB" id="260091at2759"/>
<evidence type="ECO:0000256" key="6">
    <source>
        <dbReference type="ARBA" id="ARBA00022723"/>
    </source>
</evidence>
<dbReference type="Pfam" id="PF00487">
    <property type="entry name" value="FA_desaturase"/>
    <property type="match status" value="1"/>
</dbReference>
<dbReference type="Gene3D" id="3.10.120.10">
    <property type="entry name" value="Cytochrome b5-like heme/steroid binding domain"/>
    <property type="match status" value="1"/>
</dbReference>
<dbReference type="EMBL" id="SWLB01000001">
    <property type="protein sequence ID" value="KAF3341958.1"/>
    <property type="molecule type" value="Genomic_DNA"/>
</dbReference>
<comment type="similarity">
    <text evidence="3">Belongs to the fatty acid desaturase type 1 family.</text>
</comment>
<dbReference type="CDD" id="cd03506">
    <property type="entry name" value="Delta6-FADS-like"/>
    <property type="match status" value="1"/>
</dbReference>
<dbReference type="AlphaFoldDB" id="A0A833RL95"/>
<feature type="domain" description="Cytochrome b5 heme-binding" evidence="13">
    <location>
        <begin position="21"/>
        <end position="96"/>
    </location>
</feature>
<evidence type="ECO:0000313" key="15">
    <source>
        <dbReference type="Proteomes" id="UP000623129"/>
    </source>
</evidence>
<comment type="pathway">
    <text evidence="2">Lipid metabolism.</text>
</comment>
<gene>
    <name evidence="14" type="ORF">FCM35_KLT00596</name>
</gene>
<keyword evidence="7 12" id="KW-1133">Transmembrane helix</keyword>
<feature type="transmembrane region" description="Helical" evidence="12">
    <location>
        <begin position="268"/>
        <end position="290"/>
    </location>
</feature>
<dbReference type="SMART" id="SM01117">
    <property type="entry name" value="Cyt-b5"/>
    <property type="match status" value="1"/>
</dbReference>
<feature type="transmembrane region" description="Helical" evidence="12">
    <location>
        <begin position="302"/>
        <end position="322"/>
    </location>
</feature>
<dbReference type="Proteomes" id="UP000623129">
    <property type="component" value="Unassembled WGS sequence"/>
</dbReference>
<evidence type="ECO:0000256" key="2">
    <source>
        <dbReference type="ARBA" id="ARBA00005189"/>
    </source>
</evidence>
<evidence type="ECO:0000313" key="14">
    <source>
        <dbReference type="EMBL" id="KAF3341958.1"/>
    </source>
</evidence>
<keyword evidence="15" id="KW-1185">Reference proteome</keyword>
<keyword evidence="11 12" id="KW-0472">Membrane</keyword>
<name>A0A833RL95_9POAL</name>
<dbReference type="GO" id="GO:0016717">
    <property type="term" value="F:oxidoreductase activity, acting on paired donors, with oxidation of a pair of donors resulting in the reduction of molecular oxygen to two molecules of water"/>
    <property type="evidence" value="ECO:0007669"/>
    <property type="project" value="UniProtKB-ARBA"/>
</dbReference>
<dbReference type="GO" id="GO:0006629">
    <property type="term" value="P:lipid metabolic process"/>
    <property type="evidence" value="ECO:0007669"/>
    <property type="project" value="UniProtKB-KW"/>
</dbReference>
<evidence type="ECO:0000256" key="3">
    <source>
        <dbReference type="ARBA" id="ARBA00009295"/>
    </source>
</evidence>
<dbReference type="InterPro" id="IPR036400">
    <property type="entry name" value="Cyt_B5-like_heme/steroid_sf"/>
</dbReference>
<evidence type="ECO:0000259" key="13">
    <source>
        <dbReference type="PROSITE" id="PS50255"/>
    </source>
</evidence>
<feature type="transmembrane region" description="Helical" evidence="12">
    <location>
        <begin position="153"/>
        <end position="170"/>
    </location>
</feature>
<evidence type="ECO:0000256" key="8">
    <source>
        <dbReference type="ARBA" id="ARBA00023002"/>
    </source>
</evidence>
<keyword evidence="4" id="KW-0349">Heme</keyword>
<keyword evidence="10" id="KW-0443">Lipid metabolism</keyword>
<organism evidence="14 15">
    <name type="scientific">Carex littledalei</name>
    <dbReference type="NCBI Taxonomy" id="544730"/>
    <lineage>
        <taxon>Eukaryota</taxon>
        <taxon>Viridiplantae</taxon>
        <taxon>Streptophyta</taxon>
        <taxon>Embryophyta</taxon>
        <taxon>Tracheophyta</taxon>
        <taxon>Spermatophyta</taxon>
        <taxon>Magnoliopsida</taxon>
        <taxon>Liliopsida</taxon>
        <taxon>Poales</taxon>
        <taxon>Cyperaceae</taxon>
        <taxon>Cyperoideae</taxon>
        <taxon>Cariceae</taxon>
        <taxon>Carex</taxon>
        <taxon>Carex subgen. Euthyceras</taxon>
    </lineage>
</organism>
<evidence type="ECO:0000256" key="10">
    <source>
        <dbReference type="ARBA" id="ARBA00023098"/>
    </source>
</evidence>
<accession>A0A833RL95</accession>
<evidence type="ECO:0000256" key="4">
    <source>
        <dbReference type="ARBA" id="ARBA00022617"/>
    </source>
</evidence>
<comment type="subcellular location">
    <subcellularLocation>
        <location evidence="1">Membrane</location>
        <topology evidence="1">Multi-pass membrane protein</topology>
    </subcellularLocation>
</comment>
<evidence type="ECO:0000256" key="12">
    <source>
        <dbReference type="SAM" id="Phobius"/>
    </source>
</evidence>
<dbReference type="InterPro" id="IPR001199">
    <property type="entry name" value="Cyt_B5-like_heme/steroid-bd"/>
</dbReference>
<sequence>MAPCVGDEVEKGDTTTPLSALPLISSDELRRHNSATSLWLSIHGLVYDVTKWVPLHPGGDLPLLSLAGLDATDPFLAYHPSSVHSYLTPYLIGRLSDRKVSPTSLSYRNLIGRLTSEGLFQKKGLVFPVTILATFLLLLTSVSLVIFVKEESFFLHLFAGLVMGCCWIQSGWLGHDSGHYQVIPNPRLNRIVQILTGNCLAGISIAWWKRNHNAHHIACNSLDHDPDLQHMPFFAVSSRLFSSIRSYFYERTMKFDPFAKFLISYQHITFYPVMGFARINLFAQSIILLLTKKNIPDRGTEILGVLLFWVWYPMLVSCLPNWGERIAFVIASFNVTGIQHVQFCLNHFSSEVYLGAPGGNDWFEKQTMGSLNISCSPYMDWFHGGLQFQIEHHLFPRLPRCHLRRVSPFVKELCKKHNLPYDIASFWEANVRTVNSLRAAAIEARKVGSGSGRNLVWEAVNTHG</sequence>
<protein>
    <submittedName>
        <fullName evidence="14">Fatty acid desaturase 2a</fullName>
    </submittedName>
</protein>
<dbReference type="PANTHER" id="PTHR19353">
    <property type="entry name" value="FATTY ACID DESATURASE 2"/>
    <property type="match status" value="1"/>
</dbReference>
<dbReference type="InterPro" id="IPR012171">
    <property type="entry name" value="Fatty_acid_desaturase"/>
</dbReference>
<keyword evidence="6" id="KW-0479">Metal-binding</keyword>
<dbReference type="PANTHER" id="PTHR19353:SF30">
    <property type="entry name" value="DELTA 8-(E)-SPHINGOLIPID DESATURASE"/>
    <property type="match status" value="1"/>
</dbReference>
<keyword evidence="5 12" id="KW-0812">Transmembrane</keyword>
<feature type="transmembrane region" description="Helical" evidence="12">
    <location>
        <begin position="125"/>
        <end position="147"/>
    </location>
</feature>
<evidence type="ECO:0000256" key="1">
    <source>
        <dbReference type="ARBA" id="ARBA00004141"/>
    </source>
</evidence>
<evidence type="ECO:0000256" key="11">
    <source>
        <dbReference type="ARBA" id="ARBA00023136"/>
    </source>
</evidence>
<dbReference type="Pfam" id="PF00173">
    <property type="entry name" value="Cyt-b5"/>
    <property type="match status" value="1"/>
</dbReference>
<evidence type="ECO:0000256" key="7">
    <source>
        <dbReference type="ARBA" id="ARBA00022989"/>
    </source>
</evidence>
<keyword evidence="8" id="KW-0560">Oxidoreductase</keyword>
<proteinExistence type="inferred from homology"/>
<keyword evidence="9" id="KW-0408">Iron</keyword>
<dbReference type="GO" id="GO:0046872">
    <property type="term" value="F:metal ion binding"/>
    <property type="evidence" value="ECO:0007669"/>
    <property type="project" value="UniProtKB-KW"/>
</dbReference>
<evidence type="ECO:0000256" key="9">
    <source>
        <dbReference type="ARBA" id="ARBA00023004"/>
    </source>
</evidence>
<reference evidence="14" key="1">
    <citation type="submission" date="2020-01" db="EMBL/GenBank/DDBJ databases">
        <title>Genome sequence of Kobresia littledalei, the first chromosome-level genome in the family Cyperaceae.</title>
        <authorList>
            <person name="Qu G."/>
        </authorList>
    </citation>
    <scope>NUCLEOTIDE SEQUENCE</scope>
    <source>
        <strain evidence="14">C.B.Clarke</strain>
        <tissue evidence="14">Leaf</tissue>
    </source>
</reference>
<dbReference type="SUPFAM" id="SSF55856">
    <property type="entry name" value="Cytochrome b5-like heme/steroid binding domain"/>
    <property type="match status" value="1"/>
</dbReference>
<dbReference type="GO" id="GO:0016020">
    <property type="term" value="C:membrane"/>
    <property type="evidence" value="ECO:0007669"/>
    <property type="project" value="UniProtKB-SubCell"/>
</dbReference>